<protein>
    <submittedName>
        <fullName evidence="2">Uncharacterized protein</fullName>
    </submittedName>
</protein>
<keyword evidence="1" id="KW-0472">Membrane</keyword>
<dbReference type="AlphaFoldDB" id="A0A6A5XDB7"/>
<dbReference type="GeneID" id="54289781"/>
<keyword evidence="1" id="KW-0812">Transmembrane</keyword>
<evidence type="ECO:0000313" key="3">
    <source>
        <dbReference type="Proteomes" id="UP000799778"/>
    </source>
</evidence>
<dbReference type="EMBL" id="ML978075">
    <property type="protein sequence ID" value="KAF2010890.1"/>
    <property type="molecule type" value="Genomic_DNA"/>
</dbReference>
<evidence type="ECO:0000313" key="2">
    <source>
        <dbReference type="EMBL" id="KAF2010890.1"/>
    </source>
</evidence>
<dbReference type="OrthoDB" id="3801019at2759"/>
<reference evidence="2" key="1">
    <citation type="journal article" date="2020" name="Stud. Mycol.">
        <title>101 Dothideomycetes genomes: a test case for predicting lifestyles and emergence of pathogens.</title>
        <authorList>
            <person name="Haridas S."/>
            <person name="Albert R."/>
            <person name="Binder M."/>
            <person name="Bloem J."/>
            <person name="Labutti K."/>
            <person name="Salamov A."/>
            <person name="Andreopoulos B."/>
            <person name="Baker S."/>
            <person name="Barry K."/>
            <person name="Bills G."/>
            <person name="Bluhm B."/>
            <person name="Cannon C."/>
            <person name="Castanera R."/>
            <person name="Culley D."/>
            <person name="Daum C."/>
            <person name="Ezra D."/>
            <person name="Gonzalez J."/>
            <person name="Henrissat B."/>
            <person name="Kuo A."/>
            <person name="Liang C."/>
            <person name="Lipzen A."/>
            <person name="Lutzoni F."/>
            <person name="Magnuson J."/>
            <person name="Mondo S."/>
            <person name="Nolan M."/>
            <person name="Ohm R."/>
            <person name="Pangilinan J."/>
            <person name="Park H.-J."/>
            <person name="Ramirez L."/>
            <person name="Alfaro M."/>
            <person name="Sun H."/>
            <person name="Tritt A."/>
            <person name="Yoshinaga Y."/>
            <person name="Zwiers L.-H."/>
            <person name="Turgeon B."/>
            <person name="Goodwin S."/>
            <person name="Spatafora J."/>
            <person name="Crous P."/>
            <person name="Grigoriev I."/>
        </authorList>
    </citation>
    <scope>NUCLEOTIDE SEQUENCE</scope>
    <source>
        <strain evidence="2">CBS 175.79</strain>
    </source>
</reference>
<organism evidence="2 3">
    <name type="scientific">Aaosphaeria arxii CBS 175.79</name>
    <dbReference type="NCBI Taxonomy" id="1450172"/>
    <lineage>
        <taxon>Eukaryota</taxon>
        <taxon>Fungi</taxon>
        <taxon>Dikarya</taxon>
        <taxon>Ascomycota</taxon>
        <taxon>Pezizomycotina</taxon>
        <taxon>Dothideomycetes</taxon>
        <taxon>Pleosporomycetidae</taxon>
        <taxon>Pleosporales</taxon>
        <taxon>Pleosporales incertae sedis</taxon>
        <taxon>Aaosphaeria</taxon>
    </lineage>
</organism>
<sequence length="310" mass="34796">MSQQYYCKEGFPRGAARHRAENGAISILPSLSNSHPLKTLPPTTLSQTNQHTRTFLWKEEEEEADEKLADTITILVIVTILVTITIIIIIAIIIVVINMTPRPEQPAPRAQPAQPESSTPVDTAIESVEALNLSSQPSLQAGSAQQRPETIVVKYDDYFEEVMCFSSVDNRPETGDVIREYIRSLCTHNGANVHTGTIRMDRSAIPSGRWSIAFAPAILAPNSAWVIIFGAPRDSQFLWFFWSSRGGTEEHVLRLLVHLRESGKIKAEEPMKIGDDRHKKLFEIVEQAVWKDQNPEFETHWAVGEFNAVE</sequence>
<accession>A0A6A5XDB7</accession>
<keyword evidence="3" id="KW-1185">Reference proteome</keyword>
<dbReference type="RefSeq" id="XP_033379229.1">
    <property type="nucleotide sequence ID" value="XM_033532384.1"/>
</dbReference>
<feature type="transmembrane region" description="Helical" evidence="1">
    <location>
        <begin position="72"/>
        <end position="97"/>
    </location>
</feature>
<dbReference type="Proteomes" id="UP000799778">
    <property type="component" value="Unassembled WGS sequence"/>
</dbReference>
<gene>
    <name evidence="2" type="ORF">BU24DRAFT_466648</name>
</gene>
<proteinExistence type="predicted"/>
<keyword evidence="1" id="KW-1133">Transmembrane helix</keyword>
<name>A0A6A5XDB7_9PLEO</name>
<evidence type="ECO:0000256" key="1">
    <source>
        <dbReference type="SAM" id="Phobius"/>
    </source>
</evidence>